<dbReference type="InterPro" id="IPR001466">
    <property type="entry name" value="Beta-lactam-related"/>
</dbReference>
<dbReference type="InterPro" id="IPR011990">
    <property type="entry name" value="TPR-like_helical_dom_sf"/>
</dbReference>
<dbReference type="SMART" id="SM00028">
    <property type="entry name" value="TPR"/>
    <property type="match status" value="2"/>
</dbReference>
<dbReference type="SUPFAM" id="SSF48452">
    <property type="entry name" value="TPR-like"/>
    <property type="match status" value="1"/>
</dbReference>
<feature type="domain" description="Beta-lactamase-related" evidence="4">
    <location>
        <begin position="27"/>
        <end position="340"/>
    </location>
</feature>
<evidence type="ECO:0000256" key="3">
    <source>
        <dbReference type="SAM" id="SignalP"/>
    </source>
</evidence>
<dbReference type="STRING" id="104663.SAMN04488121_105232"/>
<dbReference type="EMBL" id="FNBN01000005">
    <property type="protein sequence ID" value="SDG62237.1"/>
    <property type="molecule type" value="Genomic_DNA"/>
</dbReference>
<gene>
    <name evidence="5" type="ORF">SAMN04488121_105232</name>
</gene>
<sequence length="485" mass="54690">MKKYVIITFLLTATNIVLAQIPIDSIKTIIKQEVANKRSKSIIVGIVDPNGRQIFAAGVKSDSDSTLPDGNTIYEIGSITKVFTSLLLADMSLKHQLSLNDPISKALPKNVKTPVRNGKEISLLSLATHRSGMPRFPYNVDPKNLYQPYIDYTVNKLYEYVSNFEPPYDIDSKWRYSNVAYGVLGNILTLTAKKDFETLIKEEICGPLKMNNTVISLTAKQKSNLAIGHAETGTKVGLTDLGAIAAGGALRSTVNDLLTFAEANLGLIETDLFPAMELTHVLQAKKDGDNTFTTMGWTLVNVDGYLLFKDGGMPGYTTFLGIDKKNKIGVVVLSNSNNPVTDIGRYILEPQRKIDPYKYPWALLDTLRRTVETNGVDDAIKLYLQLKESKNTSFIFNENQLNYLGNELRKNKKIKEAIKIYELNLKEYPKSPLVYESLGETYRRNKNEKISVKYFEKAFELDPQHPHWTYIIKKIKNDERKKNNR</sequence>
<dbReference type="OrthoDB" id="9793489at2"/>
<evidence type="ECO:0000313" key="5">
    <source>
        <dbReference type="EMBL" id="SDG62237.1"/>
    </source>
</evidence>
<protein>
    <submittedName>
        <fullName evidence="5">CubicO group peptidase, beta-lactamase class C family</fullName>
    </submittedName>
</protein>
<dbReference type="InterPro" id="IPR051478">
    <property type="entry name" value="Beta-lactamase-like_AB/R"/>
</dbReference>
<comment type="similarity">
    <text evidence="1">Belongs to the beta-lactamase family.</text>
</comment>
<dbReference type="SUPFAM" id="SSF56601">
    <property type="entry name" value="beta-lactamase/transpeptidase-like"/>
    <property type="match status" value="1"/>
</dbReference>
<evidence type="ECO:0000256" key="2">
    <source>
        <dbReference type="PROSITE-ProRule" id="PRU00339"/>
    </source>
</evidence>
<accession>A0A1G7VRB9</accession>
<organism evidence="5 6">
    <name type="scientific">Chitinophaga filiformis</name>
    <name type="common">Myxococcus filiformis</name>
    <name type="synonym">Flexibacter filiformis</name>
    <dbReference type="NCBI Taxonomy" id="104663"/>
    <lineage>
        <taxon>Bacteria</taxon>
        <taxon>Pseudomonadati</taxon>
        <taxon>Bacteroidota</taxon>
        <taxon>Chitinophagia</taxon>
        <taxon>Chitinophagales</taxon>
        <taxon>Chitinophagaceae</taxon>
        <taxon>Chitinophaga</taxon>
    </lineage>
</organism>
<dbReference type="PANTHER" id="PTHR22935:SF95">
    <property type="entry name" value="BETA-LACTAMASE-LIKE 1-RELATED"/>
    <property type="match status" value="1"/>
</dbReference>
<dbReference type="Pfam" id="PF13181">
    <property type="entry name" value="TPR_8"/>
    <property type="match status" value="1"/>
</dbReference>
<dbReference type="InterPro" id="IPR019734">
    <property type="entry name" value="TPR_rpt"/>
</dbReference>
<feature type="repeat" description="TPR" evidence="2">
    <location>
        <begin position="432"/>
        <end position="465"/>
    </location>
</feature>
<dbReference type="PROSITE" id="PS50005">
    <property type="entry name" value="TPR"/>
    <property type="match status" value="1"/>
</dbReference>
<proteinExistence type="inferred from homology"/>
<dbReference type="RefSeq" id="WP_089834886.1">
    <property type="nucleotide sequence ID" value="NZ_FNBN01000005.1"/>
</dbReference>
<dbReference type="Proteomes" id="UP000199045">
    <property type="component" value="Unassembled WGS sequence"/>
</dbReference>
<dbReference type="PANTHER" id="PTHR22935">
    <property type="entry name" value="PENICILLIN-BINDING PROTEIN"/>
    <property type="match status" value="1"/>
</dbReference>
<name>A0A1G7VRB9_CHIFI</name>
<evidence type="ECO:0000313" key="6">
    <source>
        <dbReference type="Proteomes" id="UP000199045"/>
    </source>
</evidence>
<keyword evidence="2" id="KW-0802">TPR repeat</keyword>
<feature type="signal peptide" evidence="3">
    <location>
        <begin position="1"/>
        <end position="19"/>
    </location>
</feature>
<dbReference type="Pfam" id="PF00144">
    <property type="entry name" value="Beta-lactamase"/>
    <property type="match status" value="1"/>
</dbReference>
<dbReference type="InterPro" id="IPR012338">
    <property type="entry name" value="Beta-lactam/transpept-like"/>
</dbReference>
<dbReference type="Gene3D" id="1.25.40.10">
    <property type="entry name" value="Tetratricopeptide repeat domain"/>
    <property type="match status" value="1"/>
</dbReference>
<reference evidence="6" key="1">
    <citation type="submission" date="2016-10" db="EMBL/GenBank/DDBJ databases">
        <authorList>
            <person name="Varghese N."/>
            <person name="Submissions S."/>
        </authorList>
    </citation>
    <scope>NUCLEOTIDE SEQUENCE [LARGE SCALE GENOMIC DNA]</scope>
    <source>
        <strain evidence="6">DSM 527</strain>
    </source>
</reference>
<dbReference type="Gene3D" id="3.40.710.10">
    <property type="entry name" value="DD-peptidase/beta-lactamase superfamily"/>
    <property type="match status" value="1"/>
</dbReference>
<dbReference type="AlphaFoldDB" id="A0A1G7VRB9"/>
<keyword evidence="3" id="KW-0732">Signal</keyword>
<feature type="chain" id="PRO_5011568987" evidence="3">
    <location>
        <begin position="20"/>
        <end position="485"/>
    </location>
</feature>
<evidence type="ECO:0000259" key="4">
    <source>
        <dbReference type="Pfam" id="PF00144"/>
    </source>
</evidence>
<evidence type="ECO:0000256" key="1">
    <source>
        <dbReference type="ARBA" id="ARBA00038473"/>
    </source>
</evidence>